<evidence type="ECO:0000256" key="2">
    <source>
        <dbReference type="ARBA" id="ARBA00001958"/>
    </source>
</evidence>
<dbReference type="Pfam" id="PF00438">
    <property type="entry name" value="S-AdoMet_synt_N"/>
    <property type="match status" value="1"/>
</dbReference>
<evidence type="ECO:0000256" key="4">
    <source>
        <dbReference type="ARBA" id="ARBA00009685"/>
    </source>
</evidence>
<dbReference type="PROSITE" id="PS00376">
    <property type="entry name" value="ADOMET_SYNTHASE_1"/>
    <property type="match status" value="1"/>
</dbReference>
<dbReference type="Pfam" id="PF02772">
    <property type="entry name" value="S-AdoMet_synt_M"/>
    <property type="match status" value="1"/>
</dbReference>
<dbReference type="UniPathway" id="UPA00315">
    <property type="reaction ID" value="UER00080"/>
</dbReference>
<comment type="subunit">
    <text evidence="14">Homotetramer.</text>
</comment>
<dbReference type="FunFam" id="3.30.300.10:FF:000003">
    <property type="entry name" value="S-adenosylmethionine synthase"/>
    <property type="match status" value="1"/>
</dbReference>
<dbReference type="PROSITE" id="PS00377">
    <property type="entry name" value="ADOMET_SYNTHASE_2"/>
    <property type="match status" value="1"/>
</dbReference>
<dbReference type="InterPro" id="IPR022628">
    <property type="entry name" value="S-AdoMet_synt_N"/>
</dbReference>
<dbReference type="NCBIfam" id="TIGR01034">
    <property type="entry name" value="metK"/>
    <property type="match status" value="1"/>
</dbReference>
<gene>
    <name evidence="19" type="ORF">A2227_03240</name>
</gene>
<evidence type="ECO:0000256" key="15">
    <source>
        <dbReference type="RuleBase" id="RU004462"/>
    </source>
</evidence>
<dbReference type="CDD" id="cd18079">
    <property type="entry name" value="S-AdoMet_synt"/>
    <property type="match status" value="1"/>
</dbReference>
<dbReference type="GO" id="GO:0046872">
    <property type="term" value="F:metal ion binding"/>
    <property type="evidence" value="ECO:0007669"/>
    <property type="project" value="UniProtKB-KW"/>
</dbReference>
<evidence type="ECO:0000256" key="3">
    <source>
        <dbReference type="ARBA" id="ARBA00005224"/>
    </source>
</evidence>
<organism evidence="19 20">
    <name type="scientific">Candidatus Falkowbacteria bacterium RIFOXYA2_FULL_47_19</name>
    <dbReference type="NCBI Taxonomy" id="1797994"/>
    <lineage>
        <taxon>Bacteria</taxon>
        <taxon>Candidatus Falkowiibacteriota</taxon>
    </lineage>
</organism>
<dbReference type="PANTHER" id="PTHR11964">
    <property type="entry name" value="S-ADENOSYLMETHIONINE SYNTHETASE"/>
    <property type="match status" value="1"/>
</dbReference>
<keyword evidence="7 19" id="KW-0808">Transferase</keyword>
<comment type="subcellular location">
    <subcellularLocation>
        <location evidence="14">Cytoplasm</location>
    </subcellularLocation>
</comment>
<dbReference type="Proteomes" id="UP000178367">
    <property type="component" value="Unassembled WGS sequence"/>
</dbReference>
<dbReference type="InterPro" id="IPR022629">
    <property type="entry name" value="S-AdoMet_synt_central"/>
</dbReference>
<dbReference type="PIRSF" id="PIRSF000497">
    <property type="entry name" value="MAT"/>
    <property type="match status" value="1"/>
</dbReference>
<evidence type="ECO:0000256" key="13">
    <source>
        <dbReference type="NCBIfam" id="TIGR01034"/>
    </source>
</evidence>
<feature type="domain" description="S-adenosylmethionine synthetase central" evidence="17">
    <location>
        <begin position="104"/>
        <end position="211"/>
    </location>
</feature>
<evidence type="ECO:0000256" key="5">
    <source>
        <dbReference type="ARBA" id="ARBA00012828"/>
    </source>
</evidence>
<comment type="cofactor">
    <cofactor evidence="2">
        <name>K(+)</name>
        <dbReference type="ChEBI" id="CHEBI:29103"/>
    </cofactor>
</comment>
<evidence type="ECO:0000259" key="18">
    <source>
        <dbReference type="Pfam" id="PF02773"/>
    </source>
</evidence>
<evidence type="ECO:0000259" key="17">
    <source>
        <dbReference type="Pfam" id="PF02772"/>
    </source>
</evidence>
<protein>
    <recommendedName>
        <fullName evidence="5 13">Methionine adenosyltransferase</fullName>
        <ecNumber evidence="5 13">2.5.1.6</ecNumber>
    </recommendedName>
</protein>
<comment type="caution">
    <text evidence="19">The sequence shown here is derived from an EMBL/GenBank/DDBJ whole genome shotgun (WGS) entry which is preliminary data.</text>
</comment>
<evidence type="ECO:0000256" key="7">
    <source>
        <dbReference type="ARBA" id="ARBA00022679"/>
    </source>
</evidence>
<name>A0A1F5SIJ1_9BACT</name>
<keyword evidence="11 14" id="KW-0460">Magnesium</keyword>
<evidence type="ECO:0000256" key="10">
    <source>
        <dbReference type="ARBA" id="ARBA00022840"/>
    </source>
</evidence>
<dbReference type="GO" id="GO:0005737">
    <property type="term" value="C:cytoplasm"/>
    <property type="evidence" value="ECO:0007669"/>
    <property type="project" value="UniProtKB-SubCell"/>
</dbReference>
<dbReference type="EMBL" id="MFGB01000016">
    <property type="protein sequence ID" value="OGF26273.1"/>
    <property type="molecule type" value="Genomic_DNA"/>
</dbReference>
<dbReference type="Pfam" id="PF02773">
    <property type="entry name" value="S-AdoMet_synt_C"/>
    <property type="match status" value="1"/>
</dbReference>
<keyword evidence="9" id="KW-0547">Nucleotide-binding</keyword>
<keyword evidence="12 14" id="KW-0630">Potassium</keyword>
<evidence type="ECO:0000256" key="6">
    <source>
        <dbReference type="ARBA" id="ARBA00022563"/>
    </source>
</evidence>
<dbReference type="EC" id="2.5.1.6" evidence="5 13"/>
<dbReference type="InterPro" id="IPR022630">
    <property type="entry name" value="S-AdoMet_synt_C"/>
</dbReference>
<evidence type="ECO:0000256" key="9">
    <source>
        <dbReference type="ARBA" id="ARBA00022741"/>
    </source>
</evidence>
<dbReference type="GO" id="GO:0004478">
    <property type="term" value="F:methionine adenosyltransferase activity"/>
    <property type="evidence" value="ECO:0007669"/>
    <property type="project" value="UniProtKB-UniRule"/>
</dbReference>
<proteinExistence type="inferred from homology"/>
<evidence type="ECO:0000256" key="14">
    <source>
        <dbReference type="RuleBase" id="RU000542"/>
    </source>
</evidence>
<comment type="cofactor">
    <cofactor evidence="1">
        <name>Mg(2+)</name>
        <dbReference type="ChEBI" id="CHEBI:18420"/>
    </cofactor>
</comment>
<dbReference type="Gene3D" id="3.30.300.10">
    <property type="match status" value="3"/>
</dbReference>
<keyword evidence="8 14" id="KW-0479">Metal-binding</keyword>
<dbReference type="STRING" id="1797994.A2227_03240"/>
<reference evidence="19 20" key="1">
    <citation type="journal article" date="2016" name="Nat. Commun.">
        <title>Thousands of microbial genomes shed light on interconnected biogeochemical processes in an aquifer system.</title>
        <authorList>
            <person name="Anantharaman K."/>
            <person name="Brown C.T."/>
            <person name="Hug L.A."/>
            <person name="Sharon I."/>
            <person name="Castelle C.J."/>
            <person name="Probst A.J."/>
            <person name="Thomas B.C."/>
            <person name="Singh A."/>
            <person name="Wilkins M.J."/>
            <person name="Karaoz U."/>
            <person name="Brodie E.L."/>
            <person name="Williams K.H."/>
            <person name="Hubbard S.S."/>
            <person name="Banfield J.F."/>
        </authorList>
    </citation>
    <scope>NUCLEOTIDE SEQUENCE [LARGE SCALE GENOMIC DNA]</scope>
</reference>
<feature type="domain" description="S-adenosylmethionine synthetase N-terminal" evidence="16">
    <location>
        <begin position="5"/>
        <end position="93"/>
    </location>
</feature>
<accession>A0A1F5SIJ1</accession>
<evidence type="ECO:0000256" key="8">
    <source>
        <dbReference type="ARBA" id="ARBA00022723"/>
    </source>
</evidence>
<keyword evidence="6" id="KW-0554">One-carbon metabolism</keyword>
<keyword evidence="10" id="KW-0067">ATP-binding</keyword>
<evidence type="ECO:0000256" key="1">
    <source>
        <dbReference type="ARBA" id="ARBA00001946"/>
    </source>
</evidence>
<dbReference type="InterPro" id="IPR022636">
    <property type="entry name" value="S-AdoMet_synthetase_sfam"/>
</dbReference>
<evidence type="ECO:0000256" key="11">
    <source>
        <dbReference type="ARBA" id="ARBA00022842"/>
    </source>
</evidence>
<evidence type="ECO:0000313" key="19">
    <source>
        <dbReference type="EMBL" id="OGF26273.1"/>
    </source>
</evidence>
<dbReference type="GO" id="GO:0006730">
    <property type="term" value="P:one-carbon metabolic process"/>
    <property type="evidence" value="ECO:0007669"/>
    <property type="project" value="UniProtKB-KW"/>
</dbReference>
<evidence type="ECO:0000259" key="16">
    <source>
        <dbReference type="Pfam" id="PF00438"/>
    </source>
</evidence>
<comment type="similarity">
    <text evidence="4 15">Belongs to the AdoMet synthase family.</text>
</comment>
<dbReference type="InterPro" id="IPR022631">
    <property type="entry name" value="ADOMET_SYNTHASE_CS"/>
</dbReference>
<comment type="pathway">
    <text evidence="3">Amino-acid biosynthesis; S-adenosyl-L-methionine biosynthesis; S-adenosyl-L-methionine from L-methionine: step 1/1.</text>
</comment>
<evidence type="ECO:0000256" key="12">
    <source>
        <dbReference type="ARBA" id="ARBA00022958"/>
    </source>
</evidence>
<dbReference type="InterPro" id="IPR002133">
    <property type="entry name" value="S-AdoMet_synthetase"/>
</dbReference>
<evidence type="ECO:0000313" key="20">
    <source>
        <dbReference type="Proteomes" id="UP000178367"/>
    </source>
</evidence>
<dbReference type="GO" id="GO:0006556">
    <property type="term" value="P:S-adenosylmethionine biosynthetic process"/>
    <property type="evidence" value="ECO:0007669"/>
    <property type="project" value="UniProtKB-UniRule"/>
</dbReference>
<dbReference type="AlphaFoldDB" id="A0A1F5SIJ1"/>
<dbReference type="GO" id="GO:0005524">
    <property type="term" value="F:ATP binding"/>
    <property type="evidence" value="ECO:0007669"/>
    <property type="project" value="UniProtKB-KW"/>
</dbReference>
<dbReference type="SUPFAM" id="SSF55973">
    <property type="entry name" value="S-adenosylmethionine synthetase"/>
    <property type="match status" value="3"/>
</dbReference>
<sequence length="349" mass="37661">MHHNNLYTVESVTAGHPDKVCDQISDACLDACLRQDPSSRVAVETFGGHGLLLVGGEVTTNADFDAAAIARQVYKDIGYDNELEVITKIVKQSPDIAQGVDTGGAGDQGIMYGYATRETAEFMPRGVVLAHKLTRGLEDLRKSGEIKWLRPDGKAQVTLENGRVKNVLVSTQHNEEVDQAEIRRVLIEKLIGPVIGDLIGVDIFVNPTGKFFLGGFAADTGLTGRKIMVDTYGGLIPHGGGAFSGKDATKVDRSAAYMARFAAKNIVAAGRAEKCLVSVAYAIGHAEPLMVEAIDENGNSLKDAVRGKFDFRPRAIVERLGLRKPIFRPTASYGHFGKAGLPWEEIIEL</sequence>
<feature type="domain" description="S-adenosylmethionine synthetase C-terminal" evidence="18">
    <location>
        <begin position="213"/>
        <end position="344"/>
    </location>
</feature>